<dbReference type="Proteomes" id="UP000430222">
    <property type="component" value="Unassembled WGS sequence"/>
</dbReference>
<keyword evidence="2" id="KW-1185">Reference proteome</keyword>
<name>A0A6I2US76_9FIRM</name>
<dbReference type="Pfam" id="PF18928">
    <property type="entry name" value="DUF5677"/>
    <property type="match status" value="1"/>
</dbReference>
<accession>A0A6I2US76</accession>
<evidence type="ECO:0000313" key="1">
    <source>
        <dbReference type="EMBL" id="MSV25028.1"/>
    </source>
</evidence>
<dbReference type="AlphaFoldDB" id="A0A6I2US76"/>
<gene>
    <name evidence="1" type="ORF">FYJ78_07495</name>
</gene>
<organism evidence="1 2">
    <name type="scientific">Selenomonas montiformis</name>
    <dbReference type="NCBI Taxonomy" id="2652285"/>
    <lineage>
        <taxon>Bacteria</taxon>
        <taxon>Bacillati</taxon>
        <taxon>Bacillota</taxon>
        <taxon>Negativicutes</taxon>
        <taxon>Selenomonadales</taxon>
        <taxon>Selenomonadaceae</taxon>
        <taxon>Selenomonas</taxon>
    </lineage>
</organism>
<reference evidence="1 2" key="1">
    <citation type="submission" date="2019-08" db="EMBL/GenBank/DDBJ databases">
        <title>In-depth cultivation of the pig gut microbiome towards novel bacterial diversity and tailored functional studies.</title>
        <authorList>
            <person name="Wylensek D."/>
            <person name="Hitch T.C.A."/>
            <person name="Clavel T."/>
        </authorList>
    </citation>
    <scope>NUCLEOTIDE SEQUENCE [LARGE SCALE GENOMIC DNA]</scope>
    <source>
        <strain evidence="2">WCA-380-WT-3B3</strain>
    </source>
</reference>
<comment type="caution">
    <text evidence="1">The sequence shown here is derived from an EMBL/GenBank/DDBJ whole genome shotgun (WGS) entry which is preliminary data.</text>
</comment>
<sequence length="288" mass="33850">MDDLFEICCFKYDGKIEDICKLSYEIDTATVNLLVRLEGILGKLQISSYESPILACFLDEITETYDGIRILHGANNIQASFPLVRKIFELYLQVKFLLQNDNTGVSENEKKAVAYSAYYISRKNKGKIPQNKIDIYQTHPIFEDYIKKANEAYEEKPKFYEWFTIYDDKLRGFKNLADILGDADLYKNFYSSLSQYSHGYLTRDNIRYDSEDRRNYLREYHHPQGIVEQVAFCQCVITQLIDTVTSKYHLSHSCFYKKLEKNKEILDRINVNYKELISNRSSIQTTHN</sequence>
<proteinExistence type="predicted"/>
<dbReference type="EMBL" id="VUNL01000007">
    <property type="protein sequence ID" value="MSV25028.1"/>
    <property type="molecule type" value="Genomic_DNA"/>
</dbReference>
<dbReference type="RefSeq" id="WP_154620802.1">
    <property type="nucleotide sequence ID" value="NZ_VUNL01000007.1"/>
</dbReference>
<protein>
    <submittedName>
        <fullName evidence="1">Uncharacterized protein</fullName>
    </submittedName>
</protein>
<evidence type="ECO:0000313" key="2">
    <source>
        <dbReference type="Proteomes" id="UP000430222"/>
    </source>
</evidence>
<dbReference type="InterPro" id="IPR043733">
    <property type="entry name" value="DUF5677"/>
</dbReference>